<evidence type="ECO:0000256" key="4">
    <source>
        <dbReference type="SAM" id="Phobius"/>
    </source>
</evidence>
<proteinExistence type="predicted"/>
<evidence type="ECO:0000313" key="8">
    <source>
        <dbReference type="Proteomes" id="UP001205603"/>
    </source>
</evidence>
<dbReference type="InterPro" id="IPR007696">
    <property type="entry name" value="DNA_mismatch_repair_MutS_core"/>
</dbReference>
<dbReference type="RefSeq" id="WP_255026399.1">
    <property type="nucleotide sequence ID" value="NZ_JANDHW010000004.1"/>
</dbReference>
<evidence type="ECO:0000256" key="2">
    <source>
        <dbReference type="ARBA" id="ARBA00022840"/>
    </source>
</evidence>
<dbReference type="Proteomes" id="UP001205603">
    <property type="component" value="Unassembled WGS sequence"/>
</dbReference>
<dbReference type="SUPFAM" id="SSF48334">
    <property type="entry name" value="DNA repair protein MutS, domain III"/>
    <property type="match status" value="1"/>
</dbReference>
<dbReference type="InterPro" id="IPR027417">
    <property type="entry name" value="P-loop_NTPase"/>
</dbReference>
<keyword evidence="4" id="KW-0812">Transmembrane</keyword>
<dbReference type="InterPro" id="IPR036187">
    <property type="entry name" value="DNA_mismatch_repair_MutS_sf"/>
</dbReference>
<dbReference type="Gene3D" id="1.10.1420.10">
    <property type="match status" value="1"/>
</dbReference>
<evidence type="ECO:0000259" key="5">
    <source>
        <dbReference type="SMART" id="SM00533"/>
    </source>
</evidence>
<keyword evidence="3" id="KW-0238">DNA-binding</keyword>
<keyword evidence="1" id="KW-0547">Nucleotide-binding</keyword>
<organism evidence="7 8">
    <name type="scientific">Coprobacter tertius</name>
    <dbReference type="NCBI Taxonomy" id="2944915"/>
    <lineage>
        <taxon>Bacteria</taxon>
        <taxon>Pseudomonadati</taxon>
        <taxon>Bacteroidota</taxon>
        <taxon>Bacteroidia</taxon>
        <taxon>Bacteroidales</taxon>
        <taxon>Barnesiellaceae</taxon>
        <taxon>Coprobacter</taxon>
    </lineage>
</organism>
<dbReference type="PANTHER" id="PTHR11361:SF99">
    <property type="entry name" value="DNA MISMATCH REPAIR PROTEIN"/>
    <property type="match status" value="1"/>
</dbReference>
<feature type="transmembrane region" description="Helical" evidence="4">
    <location>
        <begin position="236"/>
        <end position="255"/>
    </location>
</feature>
<sequence>MDKIQKNPLNYYKELILSNEEKLAFTQKRIYLIGTLRLLIVLFTLAAIYLLWDKGATVIFSVFITGLAIFLTLMRIHNRYFINKAMQEAIRDICKKELRLFQYDFEGCDTGSEYTDSAHDYSNDLDIFGPKSIFSYIDRSATSIGRDKLAEMLKYPSSDIRDIRRKQQAIKELSRMNKLRLELLAQGMISEENRSNRYIIEEISDLKPAPALWLRIVSRYIPYIFIFLFATWLSGFIPGIVILYLFIACFLLAIFKSKKITRIQEQLNNGLKSLKSYAVLISQIESTDFSSSLLKDLKNKLETDGIPVSVRIKKLGQLLSNLDQRYNGIGFALLNGFLLWDFRQLSAIGEWLDKNASELKKWLQVLARFDALCSLATYTYNHPNYIFPSLNDSDSPVIRAREMGHPLINADRCVCNDISMESRPSFLVITGANMAGKSTYLRAIGVNFLLASAGAPVYAKEFIFSPCSLFTSLRTTDSLSDQESYFFAELKRLKTIVDRLHTGEKMFIILDEILKGTNSTDKQTGSLALIEQLIGLNASGVIATHDLMLGKLANDHPGIIFNYRFEADITDNELSFSYRLQPGIAQNMNACFLMKKMGIIPESRSL</sequence>
<reference evidence="7 8" key="1">
    <citation type="submission" date="2022-07" db="EMBL/GenBank/DDBJ databases">
        <title>Fecal culturing of patients with breast cancer.</title>
        <authorList>
            <person name="Teng N.M.Y."/>
            <person name="Kiu R."/>
            <person name="Evans R."/>
            <person name="Baker D.J."/>
            <person name="Zenner C."/>
            <person name="Robinson S.D."/>
            <person name="Hall L.J."/>
        </authorList>
    </citation>
    <scope>NUCLEOTIDE SEQUENCE [LARGE SCALE GENOMIC DNA]</scope>
    <source>
        <strain evidence="7 8">LH1063</strain>
    </source>
</reference>
<accession>A0ABT1MFY7</accession>
<feature type="domain" description="DNA mismatch repair protein MutS core" evidence="5">
    <location>
        <begin position="128"/>
        <end position="411"/>
    </location>
</feature>
<evidence type="ECO:0000313" key="7">
    <source>
        <dbReference type="EMBL" id="MCP9611547.1"/>
    </source>
</evidence>
<dbReference type="SMART" id="SM00533">
    <property type="entry name" value="MUTSd"/>
    <property type="match status" value="1"/>
</dbReference>
<keyword evidence="8" id="KW-1185">Reference proteome</keyword>
<evidence type="ECO:0000259" key="6">
    <source>
        <dbReference type="SMART" id="SM00534"/>
    </source>
</evidence>
<dbReference type="Pfam" id="PF05192">
    <property type="entry name" value="MutS_III"/>
    <property type="match status" value="1"/>
</dbReference>
<dbReference type="EMBL" id="JANDHW010000004">
    <property type="protein sequence ID" value="MCP9611547.1"/>
    <property type="molecule type" value="Genomic_DNA"/>
</dbReference>
<dbReference type="SUPFAM" id="SSF52540">
    <property type="entry name" value="P-loop containing nucleoside triphosphate hydrolases"/>
    <property type="match status" value="1"/>
</dbReference>
<gene>
    <name evidence="7" type="ORF">NMU02_05525</name>
</gene>
<protein>
    <recommendedName>
        <fullName evidence="9">DNA mismatch repair protein MutS</fullName>
    </recommendedName>
</protein>
<dbReference type="InterPro" id="IPR000432">
    <property type="entry name" value="DNA_mismatch_repair_MutS_C"/>
</dbReference>
<keyword evidence="4" id="KW-1133">Transmembrane helix</keyword>
<keyword evidence="2" id="KW-0067">ATP-binding</keyword>
<dbReference type="PANTHER" id="PTHR11361">
    <property type="entry name" value="DNA MISMATCH REPAIR PROTEIN MUTS FAMILY MEMBER"/>
    <property type="match status" value="1"/>
</dbReference>
<dbReference type="SMART" id="SM00534">
    <property type="entry name" value="MUTSac"/>
    <property type="match status" value="1"/>
</dbReference>
<evidence type="ECO:0000256" key="3">
    <source>
        <dbReference type="ARBA" id="ARBA00023125"/>
    </source>
</evidence>
<evidence type="ECO:0000256" key="1">
    <source>
        <dbReference type="ARBA" id="ARBA00022741"/>
    </source>
</evidence>
<name>A0ABT1MFY7_9BACT</name>
<dbReference type="InterPro" id="IPR045076">
    <property type="entry name" value="MutS"/>
</dbReference>
<keyword evidence="4" id="KW-0472">Membrane</keyword>
<dbReference type="Pfam" id="PF00488">
    <property type="entry name" value="MutS_V"/>
    <property type="match status" value="1"/>
</dbReference>
<evidence type="ECO:0008006" key="9">
    <source>
        <dbReference type="Google" id="ProtNLM"/>
    </source>
</evidence>
<feature type="domain" description="DNA mismatch repair proteins mutS family" evidence="6">
    <location>
        <begin position="424"/>
        <end position="605"/>
    </location>
</feature>
<comment type="caution">
    <text evidence="7">The sequence shown here is derived from an EMBL/GenBank/DDBJ whole genome shotgun (WGS) entry which is preliminary data.</text>
</comment>
<feature type="transmembrane region" description="Helical" evidence="4">
    <location>
        <begin position="58"/>
        <end position="76"/>
    </location>
</feature>
<dbReference type="Gene3D" id="3.40.50.300">
    <property type="entry name" value="P-loop containing nucleotide triphosphate hydrolases"/>
    <property type="match status" value="1"/>
</dbReference>
<feature type="transmembrane region" description="Helical" evidence="4">
    <location>
        <begin position="30"/>
        <end position="52"/>
    </location>
</feature>